<dbReference type="Gene3D" id="3.60.21.10">
    <property type="match status" value="1"/>
</dbReference>
<dbReference type="GO" id="GO:0016791">
    <property type="term" value="F:phosphatase activity"/>
    <property type="evidence" value="ECO:0007669"/>
    <property type="project" value="TreeGrafter"/>
</dbReference>
<dbReference type="EMBL" id="CP017641">
    <property type="protein sequence ID" value="APZ92469.1"/>
    <property type="molecule type" value="Genomic_DNA"/>
</dbReference>
<evidence type="ECO:0000259" key="2">
    <source>
        <dbReference type="Pfam" id="PF00149"/>
    </source>
</evidence>
<dbReference type="PANTHER" id="PTHR42850:SF4">
    <property type="entry name" value="ZINC-DEPENDENT ENDOPOLYPHOSPHATASE"/>
    <property type="match status" value="1"/>
</dbReference>
<feature type="domain" description="Calcineurin-like phosphoesterase" evidence="2">
    <location>
        <begin position="11"/>
        <end position="215"/>
    </location>
</feature>
<dbReference type="Pfam" id="PF00149">
    <property type="entry name" value="Metallophos"/>
    <property type="match status" value="1"/>
</dbReference>
<dbReference type="EC" id="3.6.1.41" evidence="3"/>
<organism evidence="3 4">
    <name type="scientific">Fuerstiella marisgermanici</name>
    <dbReference type="NCBI Taxonomy" id="1891926"/>
    <lineage>
        <taxon>Bacteria</taxon>
        <taxon>Pseudomonadati</taxon>
        <taxon>Planctomycetota</taxon>
        <taxon>Planctomycetia</taxon>
        <taxon>Planctomycetales</taxon>
        <taxon>Planctomycetaceae</taxon>
        <taxon>Fuerstiella</taxon>
    </lineage>
</organism>
<dbReference type="OrthoDB" id="9779903at2"/>
<dbReference type="SUPFAM" id="SSF56300">
    <property type="entry name" value="Metallo-dependent phosphatases"/>
    <property type="match status" value="1"/>
</dbReference>
<name>A0A1P8WEJ4_9PLAN</name>
<dbReference type="InterPro" id="IPR006186">
    <property type="entry name" value="Ser/Thr-sp_prot-phosphatase"/>
</dbReference>
<dbReference type="PANTHER" id="PTHR42850">
    <property type="entry name" value="METALLOPHOSPHOESTERASE"/>
    <property type="match status" value="1"/>
</dbReference>
<keyword evidence="3" id="KW-0378">Hydrolase</keyword>
<evidence type="ECO:0000256" key="1">
    <source>
        <dbReference type="SAM" id="MobiDB-lite"/>
    </source>
</evidence>
<reference evidence="3 4" key="1">
    <citation type="journal article" date="2016" name="Front. Microbiol.">
        <title>Fuerstia marisgermanicae gen. nov., sp. nov., an Unusual Member of the Phylum Planctomycetes from the German Wadden Sea.</title>
        <authorList>
            <person name="Kohn T."/>
            <person name="Heuer A."/>
            <person name="Jogler M."/>
            <person name="Vollmers J."/>
            <person name="Boedeker C."/>
            <person name="Bunk B."/>
            <person name="Rast P."/>
            <person name="Borchert D."/>
            <person name="Glockner I."/>
            <person name="Freese H.M."/>
            <person name="Klenk H.P."/>
            <person name="Overmann J."/>
            <person name="Kaster A.K."/>
            <person name="Rohde M."/>
            <person name="Wiegand S."/>
            <person name="Jogler C."/>
        </authorList>
    </citation>
    <scope>NUCLEOTIDE SEQUENCE [LARGE SCALE GENOMIC DNA]</scope>
    <source>
        <strain evidence="3 4">NH11</strain>
    </source>
</reference>
<protein>
    <submittedName>
        <fullName evidence="3">Bis(5'-nucleosyl)-tetraphosphatase, symmetrical</fullName>
        <ecNumber evidence="3">3.6.1.41</ecNumber>
    </submittedName>
</protein>
<dbReference type="PRINTS" id="PR00114">
    <property type="entry name" value="STPHPHTASE"/>
</dbReference>
<proteinExistence type="predicted"/>
<sequence length="269" mass="29869">MPSVPTTIDGPVAVIGDVHGQVDKLKAIVQKLSHLPDIRHRWIVFIGDLVDRGPDPKGAVDIYCDIASKHDKVTWVCGNHELAMAGSLKLIDVPDFVDWPGRWLPHYDSDKTFASYNVPFGELDALREALPEEHARLMSDLPWSVEHAKYLFVHAGLDNNLPFDMQVNILRQRDYTLAHPPWLYDKAFVRGSAAPDCPVTVVVGHTPLPEVRFGNRVIGTDTTGGVYGDLSCVLLPENIVITSGADPPGGYQQMAPPVRGKKKSWWKPW</sequence>
<gene>
    <name evidence="3" type="primary">apaH</name>
    <name evidence="3" type="ORF">Fuma_02080</name>
</gene>
<dbReference type="STRING" id="1891926.Fuma_02080"/>
<dbReference type="Proteomes" id="UP000187735">
    <property type="component" value="Chromosome"/>
</dbReference>
<dbReference type="GO" id="GO:0008803">
    <property type="term" value="F:bis(5'-nucleosyl)-tetraphosphatase (symmetrical) activity"/>
    <property type="evidence" value="ECO:0007669"/>
    <property type="project" value="UniProtKB-EC"/>
</dbReference>
<dbReference type="GO" id="GO:0005737">
    <property type="term" value="C:cytoplasm"/>
    <property type="evidence" value="ECO:0007669"/>
    <property type="project" value="TreeGrafter"/>
</dbReference>
<dbReference type="InterPro" id="IPR050126">
    <property type="entry name" value="Ap4A_hydrolase"/>
</dbReference>
<dbReference type="InterPro" id="IPR029052">
    <property type="entry name" value="Metallo-depent_PP-like"/>
</dbReference>
<evidence type="ECO:0000313" key="4">
    <source>
        <dbReference type="Proteomes" id="UP000187735"/>
    </source>
</evidence>
<accession>A0A1P8WEJ4</accession>
<evidence type="ECO:0000313" key="3">
    <source>
        <dbReference type="EMBL" id="APZ92469.1"/>
    </source>
</evidence>
<feature type="compositionally biased region" description="Basic residues" evidence="1">
    <location>
        <begin position="259"/>
        <end position="269"/>
    </location>
</feature>
<dbReference type="KEGG" id="fmr:Fuma_02080"/>
<dbReference type="InterPro" id="IPR004843">
    <property type="entry name" value="Calcineurin-like_PHP"/>
</dbReference>
<dbReference type="AlphaFoldDB" id="A0A1P8WEJ4"/>
<keyword evidence="4" id="KW-1185">Reference proteome</keyword>
<dbReference type="RefSeq" id="WP_077024086.1">
    <property type="nucleotide sequence ID" value="NZ_CP017641.1"/>
</dbReference>
<feature type="region of interest" description="Disordered" evidence="1">
    <location>
        <begin position="250"/>
        <end position="269"/>
    </location>
</feature>